<evidence type="ECO:0000313" key="2">
    <source>
        <dbReference type="EMBL" id="EPS40642.1"/>
    </source>
</evidence>
<dbReference type="Proteomes" id="UP000015100">
    <property type="component" value="Unassembled WGS sequence"/>
</dbReference>
<sequence>MAPTKPTTPPKSSLNTTASLFVSIKPAADVFGSSESLFGSSQPQPSINLFGSSQSSASVFGSRSSKPPADISEPNKRLSGSSQPYEPTSQLERRRFSYLFESSRSSAPTRGERPQKSEPTAAQLSNKQTIGGNKDLNNENKENTNGGEMEKTQEQGSFSQENLVSNLFESTNEQVTEKSEKKVGEEAIEKVQEEALDSHSLIIKPVKPIPDPKTENEIERDPALEELLNLQEGDDDSDALKLPYCEIDDTGDLLVTCYLPENKDANSGPIGVLRVCSKALSLASPLLRNQLRSQTYTSEVRKISFTASSLDEAIIVMNIVHHQNASNPGTLSLTELYNLATFCEEYQFQEAVLPSMDSWTKSLWPGPSQKPHSDLSKGGQIPDLASSKRTELPLHNTSFIDSHAPGDCVRWLWIAHVFGIKVIIEECGHVAIYNMRMTEPSEASFEVDGTAFHPWMVPFARETLWKKRQMLAGQLIQLIEGNVVKFQEQMPRNTSACGVPGNSETVFTADQCDLYQLGKLFKLKLKLGYPGIELASQSLTEVCDTLAETFRVTADLGFYNKYGIGLDIKHKGCDVFEELRKSVWKIRGLDLRFSLLD</sequence>
<feature type="compositionally biased region" description="Polar residues" evidence="1">
    <location>
        <begin position="117"/>
        <end position="130"/>
    </location>
</feature>
<protein>
    <recommendedName>
        <fullName evidence="4">BTB domain-containing protein</fullName>
    </recommendedName>
</protein>
<evidence type="ECO:0000256" key="1">
    <source>
        <dbReference type="SAM" id="MobiDB-lite"/>
    </source>
</evidence>
<evidence type="ECO:0008006" key="4">
    <source>
        <dbReference type="Google" id="ProtNLM"/>
    </source>
</evidence>
<gene>
    <name evidence="2" type="ORF">H072_5471</name>
</gene>
<dbReference type="EMBL" id="AQGS01000285">
    <property type="protein sequence ID" value="EPS40642.1"/>
    <property type="molecule type" value="Genomic_DNA"/>
</dbReference>
<dbReference type="HOGENOM" id="CLU_457092_0_0_1"/>
<feature type="compositionally biased region" description="Low complexity" evidence="1">
    <location>
        <begin position="52"/>
        <end position="65"/>
    </location>
</feature>
<feature type="region of interest" description="Disordered" evidence="1">
    <location>
        <begin position="33"/>
        <end position="159"/>
    </location>
</feature>
<proteinExistence type="predicted"/>
<feature type="compositionally biased region" description="Polar residues" evidence="1">
    <location>
        <begin position="33"/>
        <end position="51"/>
    </location>
</feature>
<accession>S8BZ43</accession>
<feature type="compositionally biased region" description="Basic and acidic residues" evidence="1">
    <location>
        <begin position="136"/>
        <end position="153"/>
    </location>
</feature>
<evidence type="ECO:0000313" key="3">
    <source>
        <dbReference type="Proteomes" id="UP000015100"/>
    </source>
</evidence>
<organism evidence="2 3">
    <name type="scientific">Dactylellina haptotyla (strain CBS 200.50)</name>
    <name type="common">Nematode-trapping fungus</name>
    <name type="synonym">Monacrosporium haptotylum</name>
    <dbReference type="NCBI Taxonomy" id="1284197"/>
    <lineage>
        <taxon>Eukaryota</taxon>
        <taxon>Fungi</taxon>
        <taxon>Dikarya</taxon>
        <taxon>Ascomycota</taxon>
        <taxon>Pezizomycotina</taxon>
        <taxon>Orbiliomycetes</taxon>
        <taxon>Orbiliales</taxon>
        <taxon>Orbiliaceae</taxon>
        <taxon>Dactylellina</taxon>
    </lineage>
</organism>
<dbReference type="OrthoDB" id="5275938at2759"/>
<name>S8BZ43_DACHA</name>
<reference evidence="3" key="2">
    <citation type="submission" date="2013-04" db="EMBL/GenBank/DDBJ databases">
        <title>Genomic mechanisms accounting for the adaptation to parasitism in nematode-trapping fungi.</title>
        <authorList>
            <person name="Ahren D.G."/>
        </authorList>
    </citation>
    <scope>NUCLEOTIDE SEQUENCE [LARGE SCALE GENOMIC DNA]</scope>
    <source>
        <strain evidence="3">CBS 200.50</strain>
    </source>
</reference>
<feature type="compositionally biased region" description="Polar residues" evidence="1">
    <location>
        <begin position="78"/>
        <end position="90"/>
    </location>
</feature>
<reference evidence="2 3" key="1">
    <citation type="journal article" date="2013" name="PLoS Genet.">
        <title>Genomic mechanisms accounting for the adaptation to parasitism in nematode-trapping fungi.</title>
        <authorList>
            <person name="Meerupati T."/>
            <person name="Andersson K.M."/>
            <person name="Friman E."/>
            <person name="Kumar D."/>
            <person name="Tunlid A."/>
            <person name="Ahren D."/>
        </authorList>
    </citation>
    <scope>NUCLEOTIDE SEQUENCE [LARGE SCALE GENOMIC DNA]</scope>
    <source>
        <strain evidence="2 3">CBS 200.50</strain>
    </source>
</reference>
<comment type="caution">
    <text evidence="2">The sequence shown here is derived from an EMBL/GenBank/DDBJ whole genome shotgun (WGS) entry which is preliminary data.</text>
</comment>
<dbReference type="AlphaFoldDB" id="S8BZ43"/>
<keyword evidence="3" id="KW-1185">Reference proteome</keyword>